<dbReference type="KEGG" id="tas:TASI_0779"/>
<sequence length="225" mass="26214">MSLIKHFFITLLLSFISLILLISTAYSRTIDEIKWLESSVTKSELKLKSSQNGIALSVFEIDLDKSLNQILDIVLDKDIEIHAIESDLFLISSENSLSEILLITDYEKEIDQNSNLKSVYLSRITNQISKSTTEKRDYLPDFEILFSNVSNQYEIYVYEINGEKNMKNYFEYLASSGWLEKYKKTLPHKDLSVWQRKINSSNDTLFVGMFRIRDREYLSVGKMTN</sequence>
<dbReference type="EMBL" id="CP003059">
    <property type="protein sequence ID" value="AEP36549.1"/>
    <property type="molecule type" value="Genomic_DNA"/>
</dbReference>
<evidence type="ECO:0000313" key="1">
    <source>
        <dbReference type="EMBL" id="AEP36549.1"/>
    </source>
</evidence>
<name>G4QB08_TAYAM</name>
<protein>
    <submittedName>
        <fullName evidence="1">Uncharacterized protein</fullName>
    </submittedName>
</protein>
<reference key="1">
    <citation type="submission" date="2011-09" db="EMBL/GenBank/DDBJ databases">
        <title>Genomic characterization of the Taylorella genus.</title>
        <authorList>
            <person name="Hebert L."/>
            <person name="Moumen B."/>
            <person name="Pons N."/>
            <person name="Duquesne F."/>
            <person name="Breuil M.-F."/>
            <person name="Goux D."/>
            <person name="Batto J.-M."/>
            <person name="Renault P."/>
            <person name="Laugier C."/>
            <person name="Petry S."/>
        </authorList>
    </citation>
    <scope>NUCLEOTIDE SEQUENCE</scope>
    <source>
        <strain>MCE3</strain>
    </source>
</reference>
<dbReference type="RefSeq" id="WP_014111445.1">
    <property type="nucleotide sequence ID" value="NC_016043.1"/>
</dbReference>
<evidence type="ECO:0000313" key="2">
    <source>
        <dbReference type="Proteomes" id="UP000009284"/>
    </source>
</evidence>
<proteinExistence type="predicted"/>
<dbReference type="HOGENOM" id="CLU_1224251_0_0_4"/>
<dbReference type="AlphaFoldDB" id="G4QB08"/>
<reference evidence="1 2" key="2">
    <citation type="journal article" date="2012" name="PLoS ONE">
        <title>Genomic characterization of the taylorella genus.</title>
        <authorList>
            <person name="Hebert L."/>
            <person name="Moumen B."/>
            <person name="Pons N."/>
            <person name="Duquesne F."/>
            <person name="Breuil M.F."/>
            <person name="Goux D."/>
            <person name="Batto J.M."/>
            <person name="Laugier C."/>
            <person name="Renault P."/>
            <person name="Petry S."/>
        </authorList>
    </citation>
    <scope>NUCLEOTIDE SEQUENCE [LARGE SCALE GENOMIC DNA]</scope>
    <source>
        <strain evidence="1 2">MCE3</strain>
    </source>
</reference>
<dbReference type="STRING" id="1008459.TASI_0779"/>
<gene>
    <name evidence="1" type="ordered locus">TASI_0779</name>
</gene>
<dbReference type="Proteomes" id="UP000009284">
    <property type="component" value="Chromosome"/>
</dbReference>
<accession>G4QB08</accession>
<keyword evidence="2" id="KW-1185">Reference proteome</keyword>
<organism evidence="1 2">
    <name type="scientific">Taylorella asinigenitalis (strain MCE3)</name>
    <dbReference type="NCBI Taxonomy" id="1008459"/>
    <lineage>
        <taxon>Bacteria</taxon>
        <taxon>Pseudomonadati</taxon>
        <taxon>Pseudomonadota</taxon>
        <taxon>Betaproteobacteria</taxon>
        <taxon>Burkholderiales</taxon>
        <taxon>Alcaligenaceae</taxon>
        <taxon>Taylorella</taxon>
    </lineage>
</organism>
<dbReference type="OrthoDB" id="9985711at2"/>